<keyword evidence="2" id="KW-0732">Signal</keyword>
<evidence type="ECO:0000256" key="2">
    <source>
        <dbReference type="SAM" id="SignalP"/>
    </source>
</evidence>
<reference evidence="3 4" key="1">
    <citation type="submission" date="2020-02" db="EMBL/GenBank/DDBJ databases">
        <title>Aliifodinibius halophilus 2W32, complete genome.</title>
        <authorList>
            <person name="Li Y."/>
            <person name="Wu S."/>
        </authorList>
    </citation>
    <scope>NUCLEOTIDE SEQUENCE [LARGE SCALE GENOMIC DNA]</scope>
    <source>
        <strain evidence="3 4">2W32</strain>
    </source>
</reference>
<name>A0A6M1TH84_9BACT</name>
<sequence length="63" mass="6681">MKRFFALATLLIFTILPTLVMAQPGLPGSPEQTPIDGGLGILAAAGGAYAIKKMRAHNKNQKM</sequence>
<comment type="caution">
    <text evidence="3">The sequence shown here is derived from an EMBL/GenBank/DDBJ whole genome shotgun (WGS) entry which is preliminary data.</text>
</comment>
<keyword evidence="1" id="KW-0472">Membrane</keyword>
<keyword evidence="1" id="KW-1133">Transmembrane helix</keyword>
<dbReference type="EMBL" id="JAALLS010000034">
    <property type="protein sequence ID" value="NGP90104.1"/>
    <property type="molecule type" value="Genomic_DNA"/>
</dbReference>
<dbReference type="NCBIfam" id="NF046080">
    <property type="entry name" value="PID_CTERM"/>
    <property type="match status" value="1"/>
</dbReference>
<evidence type="ECO:0000313" key="4">
    <source>
        <dbReference type="Proteomes" id="UP000479132"/>
    </source>
</evidence>
<protein>
    <submittedName>
        <fullName evidence="3">Uncharacterized protein</fullName>
    </submittedName>
</protein>
<dbReference type="RefSeq" id="WP_165271333.1">
    <property type="nucleotide sequence ID" value="NZ_JAALLS010000034.1"/>
</dbReference>
<feature type="transmembrane region" description="Helical" evidence="1">
    <location>
        <begin position="32"/>
        <end position="51"/>
    </location>
</feature>
<feature type="signal peptide" evidence="2">
    <location>
        <begin position="1"/>
        <end position="22"/>
    </location>
</feature>
<keyword evidence="1" id="KW-0812">Transmembrane</keyword>
<organism evidence="3 4">
    <name type="scientific">Fodinibius halophilus</name>
    <dbReference type="NCBI Taxonomy" id="1736908"/>
    <lineage>
        <taxon>Bacteria</taxon>
        <taxon>Pseudomonadati</taxon>
        <taxon>Balneolota</taxon>
        <taxon>Balneolia</taxon>
        <taxon>Balneolales</taxon>
        <taxon>Balneolaceae</taxon>
        <taxon>Fodinibius</taxon>
    </lineage>
</organism>
<keyword evidence="4" id="KW-1185">Reference proteome</keyword>
<feature type="chain" id="PRO_5026925678" evidence="2">
    <location>
        <begin position="23"/>
        <end position="63"/>
    </location>
</feature>
<evidence type="ECO:0000256" key="1">
    <source>
        <dbReference type="SAM" id="Phobius"/>
    </source>
</evidence>
<dbReference type="InterPro" id="IPR058207">
    <property type="entry name" value="PID_CTERM"/>
</dbReference>
<dbReference type="AlphaFoldDB" id="A0A6M1TH84"/>
<evidence type="ECO:0000313" key="3">
    <source>
        <dbReference type="EMBL" id="NGP90104.1"/>
    </source>
</evidence>
<dbReference type="Proteomes" id="UP000479132">
    <property type="component" value="Unassembled WGS sequence"/>
</dbReference>
<gene>
    <name evidence="3" type="ORF">G3569_17230</name>
</gene>
<proteinExistence type="predicted"/>
<accession>A0A6M1TH84</accession>